<dbReference type="InterPro" id="IPR033294">
    <property type="entry name" value="Erlin1/2"/>
</dbReference>
<keyword evidence="3 9" id="KW-0812">Transmembrane</keyword>
<dbReference type="CDD" id="cd03406">
    <property type="entry name" value="SPFH_like_u3"/>
    <property type="match status" value="1"/>
</dbReference>
<protein>
    <submittedName>
        <fullName evidence="12">Band 7 domain-containing protein</fullName>
    </submittedName>
</protein>
<name>A0AAF3F686_9BILA</name>
<reference evidence="12" key="1">
    <citation type="submission" date="2024-02" db="UniProtKB">
        <authorList>
            <consortium name="WormBaseParasite"/>
        </authorList>
    </citation>
    <scope>IDENTIFICATION</scope>
</reference>
<dbReference type="Pfam" id="PF01145">
    <property type="entry name" value="Band_7"/>
    <property type="match status" value="1"/>
</dbReference>
<evidence type="ECO:0000313" key="11">
    <source>
        <dbReference type="Proteomes" id="UP000887575"/>
    </source>
</evidence>
<sequence length="385" mass="43957">MQSFEDMEASPRASFSKLEPIKGGEAGGTTYTQQQGGTLSNTFFLPETSKRQLYLGAGCFFIVLVTIIVISGVYTCIHHVEEGHVAVYYRGGALLDDVVGPGYHFKLPWLTIAKDVQITIQTDEIQNVPCGTQGGVMIEFDRIEVVNILNRNAVHEIVKNYTVDYDRPLIHQKVHHEINQFCSKHTIQEVYIDLFDKIDENLKHSLQMELQVMAPGLFVQSVRVTKPRIPDAIRQNYERMETEKTRLLVAIEHQRVVEKEAETDRKRALIEAEKHAQVAAVKHKQVIAEKEMEKTVNRLQDEIHLAKERNRADAEFYKIAKEADANQKLLTKEYIELQRIHAIKENNKIYYGDSIPKAFIQGEARSGRELSTVLQLTDSVDDKKL</sequence>
<dbReference type="GO" id="GO:0032933">
    <property type="term" value="P:SREBP signaling pathway"/>
    <property type="evidence" value="ECO:0007669"/>
    <property type="project" value="TreeGrafter"/>
</dbReference>
<dbReference type="PANTHER" id="PTHR15351:SF3">
    <property type="entry name" value="ERLIN"/>
    <property type="match status" value="1"/>
</dbReference>
<keyword evidence="8" id="KW-0325">Glycoprotein</keyword>
<evidence type="ECO:0000259" key="10">
    <source>
        <dbReference type="SMART" id="SM00244"/>
    </source>
</evidence>
<evidence type="ECO:0000256" key="1">
    <source>
        <dbReference type="ARBA" id="ARBA00004648"/>
    </source>
</evidence>
<dbReference type="GO" id="GO:0015485">
    <property type="term" value="F:cholesterol binding"/>
    <property type="evidence" value="ECO:0007669"/>
    <property type="project" value="TreeGrafter"/>
</dbReference>
<evidence type="ECO:0000256" key="3">
    <source>
        <dbReference type="ARBA" id="ARBA00022692"/>
    </source>
</evidence>
<evidence type="ECO:0000256" key="4">
    <source>
        <dbReference type="ARBA" id="ARBA00022824"/>
    </source>
</evidence>
<evidence type="ECO:0000256" key="6">
    <source>
        <dbReference type="ARBA" id="ARBA00022989"/>
    </source>
</evidence>
<dbReference type="Proteomes" id="UP000887575">
    <property type="component" value="Unassembled WGS sequence"/>
</dbReference>
<keyword evidence="6 9" id="KW-1133">Transmembrane helix</keyword>
<evidence type="ECO:0000256" key="9">
    <source>
        <dbReference type="SAM" id="Phobius"/>
    </source>
</evidence>
<proteinExistence type="inferred from homology"/>
<organism evidence="11 12">
    <name type="scientific">Mesorhabditis belari</name>
    <dbReference type="NCBI Taxonomy" id="2138241"/>
    <lineage>
        <taxon>Eukaryota</taxon>
        <taxon>Metazoa</taxon>
        <taxon>Ecdysozoa</taxon>
        <taxon>Nematoda</taxon>
        <taxon>Chromadorea</taxon>
        <taxon>Rhabditida</taxon>
        <taxon>Rhabditina</taxon>
        <taxon>Rhabditomorpha</taxon>
        <taxon>Rhabditoidea</taxon>
        <taxon>Rhabditidae</taxon>
        <taxon>Mesorhabditinae</taxon>
        <taxon>Mesorhabditis</taxon>
    </lineage>
</organism>
<feature type="domain" description="Band 7" evidence="10">
    <location>
        <begin position="75"/>
        <end position="241"/>
    </location>
</feature>
<evidence type="ECO:0000256" key="2">
    <source>
        <dbReference type="ARBA" id="ARBA00008164"/>
    </source>
</evidence>
<evidence type="ECO:0000256" key="7">
    <source>
        <dbReference type="ARBA" id="ARBA00023136"/>
    </source>
</evidence>
<keyword evidence="5" id="KW-0735">Signal-anchor</keyword>
<dbReference type="GO" id="GO:0031625">
    <property type="term" value="F:ubiquitin protein ligase binding"/>
    <property type="evidence" value="ECO:0007669"/>
    <property type="project" value="InterPro"/>
</dbReference>
<dbReference type="WBParaSite" id="MBELARI_LOCUS2414">
    <property type="protein sequence ID" value="MBELARI_LOCUS2414"/>
    <property type="gene ID" value="MBELARI_LOCUS2414"/>
</dbReference>
<dbReference type="PANTHER" id="PTHR15351">
    <property type="entry name" value="ERLIN (ER LIPID RAFT ASSOCIATED PROTEIN) HOMOLOG"/>
    <property type="match status" value="1"/>
</dbReference>
<evidence type="ECO:0000256" key="8">
    <source>
        <dbReference type="ARBA" id="ARBA00023180"/>
    </source>
</evidence>
<dbReference type="AlphaFoldDB" id="A0AAF3F686"/>
<comment type="subcellular location">
    <subcellularLocation>
        <location evidence="1">Endoplasmic reticulum membrane</location>
        <topology evidence="1">Single-pass type II membrane protein</topology>
    </subcellularLocation>
</comment>
<dbReference type="InterPro" id="IPR001107">
    <property type="entry name" value="Band_7"/>
</dbReference>
<dbReference type="SMART" id="SM00244">
    <property type="entry name" value="PHB"/>
    <property type="match status" value="1"/>
</dbReference>
<feature type="transmembrane region" description="Helical" evidence="9">
    <location>
        <begin position="53"/>
        <end position="74"/>
    </location>
</feature>
<comment type="similarity">
    <text evidence="2">Belongs to the band 7/mec-2 family.</text>
</comment>
<evidence type="ECO:0000313" key="12">
    <source>
        <dbReference type="WBParaSite" id="MBELARI_LOCUS2414"/>
    </source>
</evidence>
<accession>A0AAF3F686</accession>
<dbReference type="GO" id="GO:0005789">
    <property type="term" value="C:endoplasmic reticulum membrane"/>
    <property type="evidence" value="ECO:0007669"/>
    <property type="project" value="UniProtKB-SubCell"/>
</dbReference>
<evidence type="ECO:0000256" key="5">
    <source>
        <dbReference type="ARBA" id="ARBA00022968"/>
    </source>
</evidence>
<keyword evidence="11" id="KW-1185">Reference proteome</keyword>
<keyword evidence="4" id="KW-0256">Endoplasmic reticulum</keyword>
<keyword evidence="7 9" id="KW-0472">Membrane</keyword>